<dbReference type="RefSeq" id="WP_014400587.1">
    <property type="nucleotide sequence ID" value="NC_017030.1"/>
</dbReference>
<dbReference type="InParanoid" id="H8MUT5"/>
<keyword evidence="2" id="KW-1185">Reference proteome</keyword>
<reference evidence="2" key="2">
    <citation type="submission" date="2012-03" db="EMBL/GenBank/DDBJ databases">
        <title>Genome sequence of the fruiting myxobacterium Corallococcus coralloides DSM 2259.</title>
        <authorList>
            <person name="Huntley S."/>
            <person name="Zhang Y."/>
            <person name="Treuner-Lange A."/>
            <person name="Sensen C.W."/>
            <person name="Sogaard-Andersen L."/>
        </authorList>
    </citation>
    <scope>NUCLEOTIDE SEQUENCE [LARGE SCALE GENOMIC DNA]</scope>
    <source>
        <strain evidence="2">ATCC 25202 / DSM 2259 / NBRC 100086 / M2</strain>
    </source>
</reference>
<reference evidence="1 2" key="1">
    <citation type="journal article" date="2012" name="J. Bacteriol.">
        <title>Complete Genome Sequence of the Fruiting Myxobacterium Corallococcus coralloides DSM 2259.</title>
        <authorList>
            <person name="Huntley S."/>
            <person name="Zhang Y."/>
            <person name="Treuner-Lange A."/>
            <person name="Kneip S."/>
            <person name="Sensen C.W."/>
            <person name="Sogaard-Andersen L."/>
        </authorList>
    </citation>
    <scope>NUCLEOTIDE SEQUENCE [LARGE SCALE GENOMIC DNA]</scope>
    <source>
        <strain evidence="2">ATCC 25202 / DSM 2259 / NBRC 100086 / M2</strain>
    </source>
</reference>
<gene>
    <name evidence="1" type="ordered locus">COCOR_07810</name>
</gene>
<evidence type="ECO:0000313" key="2">
    <source>
        <dbReference type="Proteomes" id="UP000007587"/>
    </source>
</evidence>
<dbReference type="STRING" id="1144275.COCOR_07810"/>
<dbReference type="KEGG" id="ccx:COCOR_07810"/>
<dbReference type="EMBL" id="CP003389">
    <property type="protein sequence ID" value="AFE07757.1"/>
    <property type="molecule type" value="Genomic_DNA"/>
</dbReference>
<proteinExistence type="predicted"/>
<name>H8MUT5_CORCM</name>
<accession>H8MUT5</accession>
<protein>
    <submittedName>
        <fullName evidence="1">Uncharacterized protein</fullName>
    </submittedName>
</protein>
<dbReference type="AlphaFoldDB" id="H8MUT5"/>
<evidence type="ECO:0000313" key="1">
    <source>
        <dbReference type="EMBL" id="AFE07757.1"/>
    </source>
</evidence>
<sequence length="234" mass="25731">MAGLGLLAGCSAPREVEGVWRPSPGASPEHIPGPLKNFGPFDLAADALSAACPLILSKPNASVVALQETQPEVALRVATEYCAWLYATPEGRYEMSMLSDSSRPGDAVRGLRSCSLPPFVDDSRYAPGTLKQIFALHNHPFGTRLSAGDLRFIESMATVHDWEVLTREGRVRLSIIAFFSRSRDASAPTCDGFYQYVPATREMMLWSRTGGRWKQESHGIVTWLDARTYRLDAL</sequence>
<dbReference type="HOGENOM" id="CLU_1164320_0_0_7"/>
<dbReference type="Proteomes" id="UP000007587">
    <property type="component" value="Chromosome"/>
</dbReference>
<organism evidence="1 2">
    <name type="scientific">Corallococcus coralloides (strain ATCC 25202 / DSM 2259 / NBRC 100086 / M2)</name>
    <name type="common">Myxococcus coralloides</name>
    <dbReference type="NCBI Taxonomy" id="1144275"/>
    <lineage>
        <taxon>Bacteria</taxon>
        <taxon>Pseudomonadati</taxon>
        <taxon>Myxococcota</taxon>
        <taxon>Myxococcia</taxon>
        <taxon>Myxococcales</taxon>
        <taxon>Cystobacterineae</taxon>
        <taxon>Myxococcaceae</taxon>
        <taxon>Corallococcus</taxon>
    </lineage>
</organism>